<evidence type="ECO:0000313" key="1">
    <source>
        <dbReference type="EMBL" id="USR38082.1"/>
    </source>
</evidence>
<organism evidence="1 2">
    <name type="scientific">Ectopseudomonas hydrolytica</name>
    <dbReference type="NCBI Taxonomy" id="2493633"/>
    <lineage>
        <taxon>Bacteria</taxon>
        <taxon>Pseudomonadati</taxon>
        <taxon>Pseudomonadota</taxon>
        <taxon>Gammaproteobacteria</taxon>
        <taxon>Pseudomonadales</taxon>
        <taxon>Pseudomonadaceae</taxon>
        <taxon>Ectopseudomonas</taxon>
    </lineage>
</organism>
<dbReference type="Proteomes" id="UP001054897">
    <property type="component" value="Chromosome"/>
</dbReference>
<gene>
    <name evidence="1" type="ORF">L1F06_015535</name>
</gene>
<name>A0ABY5A2W5_9GAMM</name>
<keyword evidence="2" id="KW-1185">Reference proteome</keyword>
<sequence>MVKLELLPADSQSGCEVLYFDAGARPTDLWECANRRLVAVRELLETLSEYRNAANLDGLPVVADACSLLMSDAQGMMNALFTHLRDYELSKIGEYGKIPGATTGEPRHD</sequence>
<dbReference type="GeneID" id="300082409"/>
<evidence type="ECO:0000313" key="2">
    <source>
        <dbReference type="Proteomes" id="UP001054897"/>
    </source>
</evidence>
<accession>A0ABY5A2W5</accession>
<protein>
    <submittedName>
        <fullName evidence="1">Uncharacterized protein</fullName>
    </submittedName>
</protein>
<proteinExistence type="predicted"/>
<dbReference type="RefSeq" id="WP_252576663.1">
    <property type="nucleotide sequence ID" value="NZ_CP099397.1"/>
</dbReference>
<dbReference type="EMBL" id="CP099397">
    <property type="protein sequence ID" value="USR38082.1"/>
    <property type="molecule type" value="Genomic_DNA"/>
</dbReference>
<reference evidence="1" key="1">
    <citation type="submission" date="2022-06" db="EMBL/GenBank/DDBJ databases">
        <title>Complete genome of Pseudomonas hydrolytica DSWY01T.</title>
        <authorList>
            <person name="Jung J."/>
            <person name="Jeon C.O."/>
        </authorList>
    </citation>
    <scope>NUCLEOTIDE SEQUENCE</scope>
    <source>
        <strain evidence="1">DSWY01</strain>
    </source>
</reference>